<comment type="caution">
    <text evidence="2">The sequence shown here is derived from an EMBL/GenBank/DDBJ whole genome shotgun (WGS) entry which is preliminary data.</text>
</comment>
<evidence type="ECO:0000313" key="2">
    <source>
        <dbReference type="EMBL" id="GIM00408.1"/>
    </source>
</evidence>
<feature type="non-terminal residue" evidence="2">
    <location>
        <position position="139"/>
    </location>
</feature>
<organism evidence="2 3">
    <name type="scientific">Volvox reticuliferus</name>
    <dbReference type="NCBI Taxonomy" id="1737510"/>
    <lineage>
        <taxon>Eukaryota</taxon>
        <taxon>Viridiplantae</taxon>
        <taxon>Chlorophyta</taxon>
        <taxon>core chlorophytes</taxon>
        <taxon>Chlorophyceae</taxon>
        <taxon>CS clade</taxon>
        <taxon>Chlamydomonadales</taxon>
        <taxon>Volvocaceae</taxon>
        <taxon>Volvox</taxon>
    </lineage>
</organism>
<evidence type="ECO:0000256" key="1">
    <source>
        <dbReference type="SAM" id="MobiDB-lite"/>
    </source>
</evidence>
<proteinExistence type="predicted"/>
<protein>
    <submittedName>
        <fullName evidence="2">Uncharacterized protein</fullName>
    </submittedName>
</protein>
<reference evidence="2" key="1">
    <citation type="journal article" date="2021" name="Proc. Natl. Acad. Sci. U.S.A.">
        <title>Three genomes in the algal genus Volvox reveal the fate of a haploid sex-determining region after a transition to homothallism.</title>
        <authorList>
            <person name="Yamamoto K."/>
            <person name="Hamaji T."/>
            <person name="Kawai-Toyooka H."/>
            <person name="Matsuzaki R."/>
            <person name="Takahashi F."/>
            <person name="Nishimura Y."/>
            <person name="Kawachi M."/>
            <person name="Noguchi H."/>
            <person name="Minakuchi Y."/>
            <person name="Umen J.G."/>
            <person name="Toyoda A."/>
            <person name="Nozaki H."/>
        </authorList>
    </citation>
    <scope>NUCLEOTIDE SEQUENCE</scope>
    <source>
        <strain evidence="2">NIES-3785</strain>
    </source>
</reference>
<feature type="region of interest" description="Disordered" evidence="1">
    <location>
        <begin position="1"/>
        <end position="48"/>
    </location>
</feature>
<gene>
    <name evidence="2" type="ORF">Vretimale_5176</name>
</gene>
<evidence type="ECO:0000313" key="3">
    <source>
        <dbReference type="Proteomes" id="UP000722791"/>
    </source>
</evidence>
<dbReference type="Proteomes" id="UP000722791">
    <property type="component" value="Unassembled WGS sequence"/>
</dbReference>
<name>A0A8J4LK29_9CHLO</name>
<accession>A0A8J4LK29</accession>
<dbReference type="EMBL" id="BNCQ01000007">
    <property type="protein sequence ID" value="GIM00408.1"/>
    <property type="molecule type" value="Genomic_DNA"/>
</dbReference>
<sequence length="139" mass="13875">MQNSGGSLPASLHGLRQRHSNPIPGITVASPLASTSRDGASGGRSRNRTKTFFHESLVGQPLASLTGSIFEEADACVESSCGDDHATAAAVAAADAATTGGACAELCIAWPPTFPVGAPAEVVELRVALSFDAAGGATV</sequence>
<dbReference type="AlphaFoldDB" id="A0A8J4LK29"/>